<dbReference type="SMART" id="SM00387">
    <property type="entry name" value="HATPase_c"/>
    <property type="match status" value="1"/>
</dbReference>
<evidence type="ECO:0000313" key="14">
    <source>
        <dbReference type="EMBL" id="MBR9970969.1"/>
    </source>
</evidence>
<dbReference type="PANTHER" id="PTHR45436">
    <property type="entry name" value="SENSOR HISTIDINE KINASE YKOH"/>
    <property type="match status" value="1"/>
</dbReference>
<comment type="catalytic activity">
    <reaction evidence="1">
        <text>ATP + protein L-histidine = ADP + protein N-phospho-L-histidine.</text>
        <dbReference type="EC" id="2.7.13.3"/>
    </reaction>
</comment>
<evidence type="ECO:0000256" key="11">
    <source>
        <dbReference type="SAM" id="Phobius"/>
    </source>
</evidence>
<feature type="domain" description="Histidine kinase" evidence="12">
    <location>
        <begin position="246"/>
        <end position="442"/>
    </location>
</feature>
<dbReference type="InterPro" id="IPR003660">
    <property type="entry name" value="HAMP_dom"/>
</dbReference>
<dbReference type="Gene3D" id="3.30.565.10">
    <property type="entry name" value="Histidine kinase-like ATPase, C-terminal domain"/>
    <property type="match status" value="1"/>
</dbReference>
<reference evidence="14 15" key="1">
    <citation type="submission" date="2021-04" db="EMBL/GenBank/DDBJ databases">
        <title>Magnetospirillum sulfuroxidans sp. nov., a facultative chemolithoautotrophic sulfur-oxidizing alphaproteobacterium isolated from freshwater sediment and proposals for Paramagetospirillum gen. nov., and Magnetospirillaceae fam. nov.</title>
        <authorList>
            <person name="Koziaeva V."/>
            <person name="Geelhoed J.S."/>
            <person name="Sorokin D.Y."/>
            <person name="Grouzdev D.S."/>
        </authorList>
    </citation>
    <scope>NUCLEOTIDE SEQUENCE [LARGE SCALE GENOMIC DNA]</scope>
    <source>
        <strain evidence="14 15">J10</strain>
    </source>
</reference>
<keyword evidence="7 14" id="KW-0418">Kinase</keyword>
<comment type="caution">
    <text evidence="14">The sequence shown here is derived from an EMBL/GenBank/DDBJ whole genome shotgun (WGS) entry which is preliminary data.</text>
</comment>
<evidence type="ECO:0000256" key="9">
    <source>
        <dbReference type="ARBA" id="ARBA00023012"/>
    </source>
</evidence>
<accession>A0ABS5I9G8</accession>
<dbReference type="PRINTS" id="PR00344">
    <property type="entry name" value="BCTRLSENSOR"/>
</dbReference>
<evidence type="ECO:0000256" key="5">
    <source>
        <dbReference type="ARBA" id="ARBA00022679"/>
    </source>
</evidence>
<feature type="transmembrane region" description="Helical" evidence="11">
    <location>
        <begin position="12"/>
        <end position="35"/>
    </location>
</feature>
<dbReference type="InterPro" id="IPR003594">
    <property type="entry name" value="HATPase_dom"/>
</dbReference>
<dbReference type="RefSeq" id="WP_211546480.1">
    <property type="nucleotide sequence ID" value="NZ_JAGTUF010000002.1"/>
</dbReference>
<feature type="domain" description="HAMP" evidence="13">
    <location>
        <begin position="187"/>
        <end position="238"/>
    </location>
</feature>
<evidence type="ECO:0000256" key="8">
    <source>
        <dbReference type="ARBA" id="ARBA00022989"/>
    </source>
</evidence>
<evidence type="ECO:0000313" key="15">
    <source>
        <dbReference type="Proteomes" id="UP000680714"/>
    </source>
</evidence>
<evidence type="ECO:0000256" key="3">
    <source>
        <dbReference type="ARBA" id="ARBA00012438"/>
    </source>
</evidence>
<dbReference type="InterPro" id="IPR050428">
    <property type="entry name" value="TCS_sensor_his_kinase"/>
</dbReference>
<keyword evidence="10 11" id="KW-0472">Membrane</keyword>
<evidence type="ECO:0000256" key="2">
    <source>
        <dbReference type="ARBA" id="ARBA00004370"/>
    </source>
</evidence>
<dbReference type="EMBL" id="JAGTUF010000002">
    <property type="protein sequence ID" value="MBR9970969.1"/>
    <property type="molecule type" value="Genomic_DNA"/>
</dbReference>
<feature type="transmembrane region" description="Helical" evidence="11">
    <location>
        <begin position="163"/>
        <end position="184"/>
    </location>
</feature>
<evidence type="ECO:0000256" key="7">
    <source>
        <dbReference type="ARBA" id="ARBA00022777"/>
    </source>
</evidence>
<dbReference type="EC" id="2.7.13.3" evidence="3"/>
<dbReference type="PANTHER" id="PTHR45436:SF5">
    <property type="entry name" value="SENSOR HISTIDINE KINASE TRCS"/>
    <property type="match status" value="1"/>
</dbReference>
<dbReference type="InterPro" id="IPR004358">
    <property type="entry name" value="Sig_transdc_His_kin-like_C"/>
</dbReference>
<evidence type="ECO:0000259" key="12">
    <source>
        <dbReference type="PROSITE" id="PS50109"/>
    </source>
</evidence>
<dbReference type="Pfam" id="PF02518">
    <property type="entry name" value="HATPase_c"/>
    <property type="match status" value="1"/>
</dbReference>
<sequence>MTRPAPSLSGRLVAAALIWLLVLLLVGGWVLAWAFRDSVEREFGQRLDAMVRATIAATDITAEGVTVADRPLGDPRFDQIYSGWYWQVSSPDGHVLRSRSLWDQVLPTTNGGADDVALRHAVGPKDEHLLVAERDIHMADDGGIVHVLIAADLAEVSAGVRRFHLLLGTALGLLGLGMAVAVLIQVRFGLRPLRGMMTDLEAVRQGERARLSGRYPQEVAPLAAVMNGVLDKDAELIERARTHVGNLAHGLKTPLAVIQAEMSAQPNRRVVTAQVDSMRRLIEHHLGRASAVAGTGRVVGERVAVAPIAADIAHALNKVFADRNLQLVVEVADDVRFHGHAEDLAEMLGNLMENACKWARGHVRVGAVAGADGITVTVADDGPGLTPEQAEAASRRGKRLDEMTEGWGLGLSIVADLVAVNGGSLDFGRSTLGGLEVRLHLP</sequence>
<protein>
    <recommendedName>
        <fullName evidence="3">histidine kinase</fullName>
        <ecNumber evidence="3">2.7.13.3</ecNumber>
    </recommendedName>
</protein>
<dbReference type="SUPFAM" id="SSF55874">
    <property type="entry name" value="ATPase domain of HSP90 chaperone/DNA topoisomerase II/histidine kinase"/>
    <property type="match status" value="1"/>
</dbReference>
<evidence type="ECO:0000259" key="13">
    <source>
        <dbReference type="PROSITE" id="PS50885"/>
    </source>
</evidence>
<gene>
    <name evidence="14" type="ORF">KEC16_04510</name>
</gene>
<proteinExistence type="predicted"/>
<evidence type="ECO:0000256" key="1">
    <source>
        <dbReference type="ARBA" id="ARBA00000085"/>
    </source>
</evidence>
<keyword evidence="4" id="KW-0597">Phosphoprotein</keyword>
<dbReference type="GO" id="GO:0016301">
    <property type="term" value="F:kinase activity"/>
    <property type="evidence" value="ECO:0007669"/>
    <property type="project" value="UniProtKB-KW"/>
</dbReference>
<keyword evidence="9" id="KW-0902">Two-component regulatory system</keyword>
<dbReference type="Proteomes" id="UP000680714">
    <property type="component" value="Unassembled WGS sequence"/>
</dbReference>
<dbReference type="PROSITE" id="PS50109">
    <property type="entry name" value="HIS_KIN"/>
    <property type="match status" value="1"/>
</dbReference>
<dbReference type="PROSITE" id="PS50885">
    <property type="entry name" value="HAMP"/>
    <property type="match status" value="1"/>
</dbReference>
<dbReference type="InterPro" id="IPR036890">
    <property type="entry name" value="HATPase_C_sf"/>
</dbReference>
<keyword evidence="15" id="KW-1185">Reference proteome</keyword>
<name>A0ABS5I9G8_9PROT</name>
<dbReference type="Gene3D" id="1.10.287.130">
    <property type="match status" value="1"/>
</dbReference>
<evidence type="ECO:0000256" key="10">
    <source>
        <dbReference type="ARBA" id="ARBA00023136"/>
    </source>
</evidence>
<dbReference type="InterPro" id="IPR005467">
    <property type="entry name" value="His_kinase_dom"/>
</dbReference>
<keyword evidence="8 11" id="KW-1133">Transmembrane helix</keyword>
<keyword evidence="6 11" id="KW-0812">Transmembrane</keyword>
<keyword evidence="5" id="KW-0808">Transferase</keyword>
<comment type="subcellular location">
    <subcellularLocation>
        <location evidence="2">Membrane</location>
    </subcellularLocation>
</comment>
<organism evidence="14 15">
    <name type="scientific">Magnetospirillum sulfuroxidans</name>
    <dbReference type="NCBI Taxonomy" id="611300"/>
    <lineage>
        <taxon>Bacteria</taxon>
        <taxon>Pseudomonadati</taxon>
        <taxon>Pseudomonadota</taxon>
        <taxon>Alphaproteobacteria</taxon>
        <taxon>Rhodospirillales</taxon>
        <taxon>Rhodospirillaceae</taxon>
        <taxon>Magnetospirillum</taxon>
    </lineage>
</organism>
<evidence type="ECO:0000256" key="6">
    <source>
        <dbReference type="ARBA" id="ARBA00022692"/>
    </source>
</evidence>
<evidence type="ECO:0000256" key="4">
    <source>
        <dbReference type="ARBA" id="ARBA00022553"/>
    </source>
</evidence>